<evidence type="ECO:0000256" key="3">
    <source>
        <dbReference type="ARBA" id="ARBA00022475"/>
    </source>
</evidence>
<reference evidence="9 10" key="1">
    <citation type="submission" date="2023-07" db="EMBL/GenBank/DDBJ databases">
        <title>Genomic Encyclopedia of Type Strains, Phase IV (KMG-IV): sequencing the most valuable type-strain genomes for metagenomic binning, comparative biology and taxonomic classification.</title>
        <authorList>
            <person name="Goeker M."/>
        </authorList>
    </citation>
    <scope>NUCLEOTIDE SEQUENCE [LARGE SCALE GENOMIC DNA]</scope>
    <source>
        <strain evidence="9 10">DSM 5896</strain>
    </source>
</reference>
<organism evidence="9 10">
    <name type="scientific">Labrys monachus</name>
    <dbReference type="NCBI Taxonomy" id="217067"/>
    <lineage>
        <taxon>Bacteria</taxon>
        <taxon>Pseudomonadati</taxon>
        <taxon>Pseudomonadota</taxon>
        <taxon>Alphaproteobacteria</taxon>
        <taxon>Hyphomicrobiales</taxon>
        <taxon>Xanthobacteraceae</taxon>
        <taxon>Labrys</taxon>
    </lineage>
</organism>
<dbReference type="EMBL" id="JAUSVK010000001">
    <property type="protein sequence ID" value="MDQ0395128.1"/>
    <property type="molecule type" value="Genomic_DNA"/>
</dbReference>
<dbReference type="Pfam" id="PF05128">
    <property type="entry name" value="DUF697"/>
    <property type="match status" value="1"/>
</dbReference>
<dbReference type="InterPro" id="IPR006507">
    <property type="entry name" value="UPF0283"/>
</dbReference>
<keyword evidence="6 8" id="KW-1133">Transmembrane helix</keyword>
<accession>A0ABU0FKI3</accession>
<keyword evidence="4" id="KW-0997">Cell inner membrane</keyword>
<keyword evidence="10" id="KW-1185">Reference proteome</keyword>
<feature type="transmembrane region" description="Helical" evidence="8">
    <location>
        <begin position="92"/>
        <end position="113"/>
    </location>
</feature>
<comment type="caution">
    <text evidence="9">The sequence shown here is derived from an EMBL/GenBank/DDBJ whole genome shotgun (WGS) entry which is preliminary data.</text>
</comment>
<evidence type="ECO:0000256" key="6">
    <source>
        <dbReference type="ARBA" id="ARBA00022989"/>
    </source>
</evidence>
<dbReference type="NCBIfam" id="TIGR01620">
    <property type="entry name" value="hyp_HI0043"/>
    <property type="match status" value="1"/>
</dbReference>
<protein>
    <submittedName>
        <fullName evidence="9">Membrane protein</fullName>
    </submittedName>
</protein>
<dbReference type="PANTHER" id="PTHR39342">
    <property type="entry name" value="UPF0283 MEMBRANE PROTEIN YCJF"/>
    <property type="match status" value="1"/>
</dbReference>
<evidence type="ECO:0000313" key="10">
    <source>
        <dbReference type="Proteomes" id="UP001237448"/>
    </source>
</evidence>
<dbReference type="InterPro" id="IPR021147">
    <property type="entry name" value="DUF697"/>
</dbReference>
<feature type="transmembrane region" description="Helical" evidence="8">
    <location>
        <begin position="62"/>
        <end position="80"/>
    </location>
</feature>
<evidence type="ECO:0000256" key="4">
    <source>
        <dbReference type="ARBA" id="ARBA00022519"/>
    </source>
</evidence>
<proteinExistence type="inferred from homology"/>
<dbReference type="Proteomes" id="UP001237448">
    <property type="component" value="Unassembled WGS sequence"/>
</dbReference>
<keyword evidence="7 8" id="KW-0472">Membrane</keyword>
<keyword evidence="5 8" id="KW-0812">Transmembrane</keyword>
<comment type="similarity">
    <text evidence="2">Belongs to the UPF0283 family.</text>
</comment>
<evidence type="ECO:0000313" key="9">
    <source>
        <dbReference type="EMBL" id="MDQ0395128.1"/>
    </source>
</evidence>
<evidence type="ECO:0000256" key="7">
    <source>
        <dbReference type="ARBA" id="ARBA00023136"/>
    </source>
</evidence>
<comment type="subcellular location">
    <subcellularLocation>
        <location evidence="1">Cell inner membrane</location>
        <topology evidence="1">Multi-pass membrane protein</topology>
    </subcellularLocation>
</comment>
<sequence length="349" mass="37075">MSVDPRKPRAFRLDDPRVVLADTPAAGTAARGHVVVTPEPEIFDEEPAPIVPRPRRSRWGTLFWSAVGGLVSLAIGLSVTKLIDDLFSYADWLGWVGAVLAGVAVLAFLVIALREIGGLMRLSRIEHLHDRAVTATARDDRDAARSLARDLVRLYAANPRMARARANVEAAAGEIVDGADLIRVAERELMGPLDAEARRIIADAAKRVSLVTAVSPRALVDMFFVGAETLRVIRRLATLYGGRPGGLGMLRLLRHALGNLAVTGGMAAGDSILSQALGHGLASRISAKLGEGVLNGILLARLGLAAMLATRPLPFDVLPRPGVTDVAGGLIVRDRARPAETRQAPASEP</sequence>
<evidence type="ECO:0000256" key="8">
    <source>
        <dbReference type="SAM" id="Phobius"/>
    </source>
</evidence>
<keyword evidence="3" id="KW-1003">Cell membrane</keyword>
<evidence type="ECO:0000256" key="1">
    <source>
        <dbReference type="ARBA" id="ARBA00004429"/>
    </source>
</evidence>
<evidence type="ECO:0000256" key="2">
    <source>
        <dbReference type="ARBA" id="ARBA00008255"/>
    </source>
</evidence>
<dbReference type="RefSeq" id="WP_307433491.1">
    <property type="nucleotide sequence ID" value="NZ_JAUSVK010000001.1"/>
</dbReference>
<gene>
    <name evidence="9" type="ORF">J3R73_004920</name>
</gene>
<dbReference type="PANTHER" id="PTHR39342:SF1">
    <property type="entry name" value="UPF0283 MEMBRANE PROTEIN YCJF"/>
    <property type="match status" value="1"/>
</dbReference>
<name>A0ABU0FKI3_9HYPH</name>
<evidence type="ECO:0000256" key="5">
    <source>
        <dbReference type="ARBA" id="ARBA00022692"/>
    </source>
</evidence>